<feature type="transmembrane region" description="Helical" evidence="9">
    <location>
        <begin position="30"/>
        <end position="49"/>
    </location>
</feature>
<evidence type="ECO:0000256" key="3">
    <source>
        <dbReference type="ARBA" id="ARBA00022679"/>
    </source>
</evidence>
<gene>
    <name evidence="12" type="ORF">PFISCL1PPCAC_22221</name>
</gene>
<keyword evidence="7 9" id="KW-0472">Membrane</keyword>
<dbReference type="InterPro" id="IPR029044">
    <property type="entry name" value="Nucleotide-diphossugar_trans"/>
</dbReference>
<dbReference type="PANTHER" id="PTHR48261">
    <property type="entry name" value="ACETYLGLUCOSAMINYLTRANSFERASE"/>
    <property type="match status" value="1"/>
</dbReference>
<protein>
    <submittedName>
        <fullName evidence="12">Uncharacterized protein</fullName>
    </submittedName>
</protein>
<dbReference type="InterPro" id="IPR015338">
    <property type="entry name" value="GT64_dom"/>
</dbReference>
<dbReference type="GO" id="GO:0015012">
    <property type="term" value="P:heparan sulfate proteoglycan biosynthetic process"/>
    <property type="evidence" value="ECO:0007669"/>
    <property type="project" value="UniProtKB-ARBA"/>
</dbReference>
<feature type="non-terminal residue" evidence="12">
    <location>
        <position position="1"/>
    </location>
</feature>
<reference evidence="12" key="1">
    <citation type="submission" date="2023-10" db="EMBL/GenBank/DDBJ databases">
        <title>Genome assembly of Pristionchus species.</title>
        <authorList>
            <person name="Yoshida K."/>
            <person name="Sommer R.J."/>
        </authorList>
    </citation>
    <scope>NUCLEOTIDE SEQUENCE</scope>
    <source>
        <strain evidence="12">RS5133</strain>
    </source>
</reference>
<evidence type="ECO:0000256" key="1">
    <source>
        <dbReference type="ARBA" id="ARBA00004648"/>
    </source>
</evidence>
<evidence type="ECO:0000256" key="2">
    <source>
        <dbReference type="ARBA" id="ARBA00010271"/>
    </source>
</evidence>
<proteinExistence type="inferred from homology"/>
<keyword evidence="6 9" id="KW-1133">Transmembrane helix</keyword>
<evidence type="ECO:0000256" key="7">
    <source>
        <dbReference type="ARBA" id="ARBA00023136"/>
    </source>
</evidence>
<keyword evidence="5" id="KW-0256">Endoplasmic reticulum</keyword>
<keyword evidence="3" id="KW-0808">Transferase</keyword>
<dbReference type="GO" id="GO:0016757">
    <property type="term" value="F:glycosyltransferase activity"/>
    <property type="evidence" value="ECO:0007669"/>
    <property type="project" value="InterPro"/>
</dbReference>
<accession>A0AAV5WMD3</accession>
<evidence type="ECO:0000259" key="10">
    <source>
        <dbReference type="Pfam" id="PF03016"/>
    </source>
</evidence>
<comment type="subcellular location">
    <subcellularLocation>
        <location evidence="1">Endoplasmic reticulum membrane</location>
        <topology evidence="1">Single-pass type II membrane protein</topology>
    </subcellularLocation>
</comment>
<dbReference type="PANTHER" id="PTHR48261:SF2">
    <property type="entry name" value="ACETYLGLUCOSAMINYLTRANSFERASE"/>
    <property type="match status" value="1"/>
</dbReference>
<dbReference type="InterPro" id="IPR004263">
    <property type="entry name" value="Exostosin"/>
</dbReference>
<dbReference type="SUPFAM" id="SSF53448">
    <property type="entry name" value="Nucleotide-diphospho-sugar transferases"/>
    <property type="match status" value="1"/>
</dbReference>
<dbReference type="Gene3D" id="3.90.550.10">
    <property type="entry name" value="Spore Coat Polysaccharide Biosynthesis Protein SpsA, Chain A"/>
    <property type="match status" value="1"/>
</dbReference>
<evidence type="ECO:0000256" key="4">
    <source>
        <dbReference type="ARBA" id="ARBA00022692"/>
    </source>
</evidence>
<keyword evidence="4 9" id="KW-0812">Transmembrane</keyword>
<keyword evidence="8" id="KW-1015">Disulfide bond</keyword>
<evidence type="ECO:0000313" key="13">
    <source>
        <dbReference type="Proteomes" id="UP001432322"/>
    </source>
</evidence>
<evidence type="ECO:0000313" key="12">
    <source>
        <dbReference type="EMBL" id="GMT30924.1"/>
    </source>
</evidence>
<comment type="similarity">
    <text evidence="2">Belongs to the glycosyltransferase 47 family.</text>
</comment>
<dbReference type="Proteomes" id="UP001432322">
    <property type="component" value="Unassembled WGS sequence"/>
</dbReference>
<dbReference type="AlphaFoldDB" id="A0AAV5WMD3"/>
<dbReference type="EMBL" id="BTSY01000005">
    <property type="protein sequence ID" value="GMT30924.1"/>
    <property type="molecule type" value="Genomic_DNA"/>
</dbReference>
<evidence type="ECO:0000256" key="8">
    <source>
        <dbReference type="ARBA" id="ARBA00023157"/>
    </source>
</evidence>
<dbReference type="GO" id="GO:0005789">
    <property type="term" value="C:endoplasmic reticulum membrane"/>
    <property type="evidence" value="ECO:0007669"/>
    <property type="project" value="UniProtKB-SubCell"/>
</dbReference>
<sequence length="693" mass="78819">TRLSSSLPQLIVVLHAKGERFPHLEMSRKTCFVFCALFAAALILARLYVLDLNEPSVRTYSTLATVIPAPSRPTNLDDMFDFNRCNNEMTLFVTKSDHPLSQALSKHPAAIEDDHSACLHIVVTHNDDFTSPEQWGLADDGSLNIVVVNLSPQSPYTSSGKELVVQPHFVRGEFRPLVDFALVTNVRKLNKSAWQNRPQILPFVRENLFVIVGDLSTRINSVKYVACEGLCDKQLSDATFCLLEPNVYFQYELLSSIRVGCIPIVHSLTQPLPFQEMLDWRRVAFRFPKRRPIHTILEVVERVEKEEILEMRRMCRVFANRMENSDALAETLIAALAERMQLVLPNMTNKESHSTAIIPAVENVQFTRVPSQFKTTLAFGTYSYSRWNSGRRLRYAPTTMFDTPMLPNGAHYDNDTMVTMESAIGSSSESSFSQAIGLTRDVEQFTVIILTYDRDESLVTVLNLLNNCPYLNKVIIVWNNLDRAPPDDIWPTIHVPIEFIFPKVNSLLSRFVPYEAIETEAVVSLDDDQDLSHSEIVFAFRVWRENRDRLIGFPARHTYMEAGQGQYGLGGYCEYSLILTGFAIMHKEFLFEFTYNQHPLIREHIDRNMNCEDIAMNFLVAHLSRKPPIKIIKYTDTENPQGKKKGGGISSKPTHYSIRSNCVQLFSEIYGYNPLLQSQHQAVPTIGGCMKGM</sequence>
<comment type="caution">
    <text evidence="12">The sequence shown here is derived from an EMBL/GenBank/DDBJ whole genome shotgun (WGS) entry which is preliminary data.</text>
</comment>
<evidence type="ECO:0000256" key="5">
    <source>
        <dbReference type="ARBA" id="ARBA00022824"/>
    </source>
</evidence>
<evidence type="ECO:0000256" key="6">
    <source>
        <dbReference type="ARBA" id="ARBA00022989"/>
    </source>
</evidence>
<feature type="domain" description="Exostosin GT47" evidence="10">
    <location>
        <begin position="227"/>
        <end position="293"/>
    </location>
</feature>
<name>A0AAV5WMD3_9BILA</name>
<evidence type="ECO:0000259" key="11">
    <source>
        <dbReference type="Pfam" id="PF09258"/>
    </source>
</evidence>
<organism evidence="12 13">
    <name type="scientific">Pristionchus fissidentatus</name>
    <dbReference type="NCBI Taxonomy" id="1538716"/>
    <lineage>
        <taxon>Eukaryota</taxon>
        <taxon>Metazoa</taxon>
        <taxon>Ecdysozoa</taxon>
        <taxon>Nematoda</taxon>
        <taxon>Chromadorea</taxon>
        <taxon>Rhabditida</taxon>
        <taxon>Rhabditina</taxon>
        <taxon>Diplogasteromorpha</taxon>
        <taxon>Diplogasteroidea</taxon>
        <taxon>Neodiplogasteridae</taxon>
        <taxon>Pristionchus</taxon>
    </lineage>
</organism>
<keyword evidence="13" id="KW-1185">Reference proteome</keyword>
<dbReference type="Pfam" id="PF03016">
    <property type="entry name" value="Exostosin_GT47"/>
    <property type="match status" value="1"/>
</dbReference>
<dbReference type="InterPro" id="IPR040911">
    <property type="entry name" value="Exostosin_GT47"/>
</dbReference>
<evidence type="ECO:0000256" key="9">
    <source>
        <dbReference type="SAM" id="Phobius"/>
    </source>
</evidence>
<feature type="domain" description="Glycosyl transferase 64" evidence="11">
    <location>
        <begin position="445"/>
        <end position="682"/>
    </location>
</feature>
<dbReference type="Pfam" id="PF09258">
    <property type="entry name" value="Glyco_transf_64"/>
    <property type="match status" value="1"/>
</dbReference>